<evidence type="ECO:0000313" key="1">
    <source>
        <dbReference type="EMBL" id="GGF82259.1"/>
    </source>
</evidence>
<reference evidence="1" key="2">
    <citation type="submission" date="2020-09" db="EMBL/GenBank/DDBJ databases">
        <authorList>
            <person name="Sun Q."/>
            <person name="Zhou Y."/>
        </authorList>
    </citation>
    <scope>NUCLEOTIDE SEQUENCE</scope>
    <source>
        <strain evidence="1">CGMCC 1.12726</strain>
    </source>
</reference>
<evidence type="ECO:0000313" key="2">
    <source>
        <dbReference type="Proteomes" id="UP000632858"/>
    </source>
</evidence>
<dbReference type="InterPro" id="IPR052707">
    <property type="entry name" value="OsmC_Ohr_Peroxiredoxin"/>
</dbReference>
<keyword evidence="2" id="KW-1185">Reference proteome</keyword>
<dbReference type="RefSeq" id="WP_188446487.1">
    <property type="nucleotide sequence ID" value="NZ_BMFO01000001.1"/>
</dbReference>
<comment type="caution">
    <text evidence="1">The sequence shown here is derived from an EMBL/GenBank/DDBJ whole genome shotgun (WGS) entry which is preliminary data.</text>
</comment>
<dbReference type="PANTHER" id="PTHR42830">
    <property type="entry name" value="OSMOTICALLY INDUCIBLE FAMILY PROTEIN"/>
    <property type="match status" value="1"/>
</dbReference>
<dbReference type="Pfam" id="PF02566">
    <property type="entry name" value="OsmC"/>
    <property type="match status" value="1"/>
</dbReference>
<dbReference type="AlphaFoldDB" id="A0A917CE67"/>
<sequence length="145" mass="15335">MKAFPHHYQVAASAGPEGEVLLSSAGLAPLNTAPPLEFDGPGDRWSPETLLVGAIADCFILTFRAVAGASKLSWQTLACEVEGTLEREQGASKFVAFTIQARLRIPADGNVEAAEKALYKAEAGCLISNSLSGKFELKIIVETSD</sequence>
<dbReference type="InterPro" id="IPR036102">
    <property type="entry name" value="OsmC/Ohrsf"/>
</dbReference>
<gene>
    <name evidence="1" type="ORF">GCM10010960_00410</name>
</gene>
<dbReference type="Gene3D" id="3.30.300.20">
    <property type="match status" value="1"/>
</dbReference>
<dbReference type="EMBL" id="BMFO01000001">
    <property type="protein sequence ID" value="GGF82259.1"/>
    <property type="molecule type" value="Genomic_DNA"/>
</dbReference>
<evidence type="ECO:0008006" key="3">
    <source>
        <dbReference type="Google" id="ProtNLM"/>
    </source>
</evidence>
<proteinExistence type="predicted"/>
<name>A0A917CE67_9GAMM</name>
<dbReference type="SUPFAM" id="SSF82784">
    <property type="entry name" value="OsmC-like"/>
    <property type="match status" value="1"/>
</dbReference>
<dbReference type="PANTHER" id="PTHR42830:SF2">
    <property type="entry name" value="OSMC_OHR FAMILY PROTEIN"/>
    <property type="match status" value="1"/>
</dbReference>
<organism evidence="1 2">
    <name type="scientific">Arenimonas maotaiensis</name>
    <dbReference type="NCBI Taxonomy" id="1446479"/>
    <lineage>
        <taxon>Bacteria</taxon>
        <taxon>Pseudomonadati</taxon>
        <taxon>Pseudomonadota</taxon>
        <taxon>Gammaproteobacteria</taxon>
        <taxon>Lysobacterales</taxon>
        <taxon>Lysobacteraceae</taxon>
        <taxon>Arenimonas</taxon>
    </lineage>
</organism>
<dbReference type="InterPro" id="IPR003718">
    <property type="entry name" value="OsmC/Ohr_fam"/>
</dbReference>
<accession>A0A917CE67</accession>
<reference evidence="1" key="1">
    <citation type="journal article" date="2014" name="Int. J. Syst. Evol. Microbiol.">
        <title>Complete genome sequence of Corynebacterium casei LMG S-19264T (=DSM 44701T), isolated from a smear-ripened cheese.</title>
        <authorList>
            <consortium name="US DOE Joint Genome Institute (JGI-PGF)"/>
            <person name="Walter F."/>
            <person name="Albersmeier A."/>
            <person name="Kalinowski J."/>
            <person name="Ruckert C."/>
        </authorList>
    </citation>
    <scope>NUCLEOTIDE SEQUENCE</scope>
    <source>
        <strain evidence="1">CGMCC 1.12726</strain>
    </source>
</reference>
<dbReference type="InterPro" id="IPR015946">
    <property type="entry name" value="KH_dom-like_a/b"/>
</dbReference>
<protein>
    <recommendedName>
        <fullName evidence="3">OsmC family peroxiredoxin</fullName>
    </recommendedName>
</protein>
<dbReference type="Proteomes" id="UP000632858">
    <property type="component" value="Unassembled WGS sequence"/>
</dbReference>